<dbReference type="EMBL" id="CP003697">
    <property type="protein sequence ID" value="AGF71056.1"/>
    <property type="molecule type" value="Genomic_DNA"/>
</dbReference>
<dbReference type="HOGENOM" id="CLU_2045746_0_0_11"/>
<reference evidence="1 2" key="1">
    <citation type="journal article" date="2012" name="Stand. Genomic Sci.">
        <title>Genome sequence of the halotolerant bacterium Corynebacterium halotolerans type strain YIM 70093(T) (= DSM 44683(T)).</title>
        <authorList>
            <person name="Ruckert C."/>
            <person name="Albersmeier A."/>
            <person name="Al-Dilaimi A."/>
            <person name="Niehaus K."/>
            <person name="Szczepanowski R."/>
            <person name="Kalinowski J."/>
        </authorList>
    </citation>
    <scope>NUCLEOTIDE SEQUENCE [LARGE SCALE GENOMIC DNA]</scope>
    <source>
        <strain evidence="1">YIM 70093</strain>
    </source>
</reference>
<proteinExistence type="predicted"/>
<evidence type="ECO:0000313" key="1">
    <source>
        <dbReference type="EMBL" id="AGF71056.1"/>
    </source>
</evidence>
<keyword evidence="2" id="KW-1185">Reference proteome</keyword>
<accession>M1P303</accession>
<gene>
    <name evidence="1" type="ORF">A605_00190</name>
</gene>
<name>M1P303_9CORY</name>
<dbReference type="KEGG" id="chn:A605_00190"/>
<sequence length="120" mass="13456">MHAHHVVFRVRVGELIKNRQLLPAGLAPPGPDIDHARLGVLRLTISRSITIFCPQTGKFHASSTLSGTAGPHPLGYLGRIRGDIVNRIRLRFLRSKNHTWPLVFRTTEHDRNGEDNQDGQ</sequence>
<dbReference type="AlphaFoldDB" id="M1P303"/>
<organism evidence="1 2">
    <name type="scientific">Corynebacterium halotolerans YIM 70093 = DSM 44683</name>
    <dbReference type="NCBI Taxonomy" id="1121362"/>
    <lineage>
        <taxon>Bacteria</taxon>
        <taxon>Bacillati</taxon>
        <taxon>Actinomycetota</taxon>
        <taxon>Actinomycetes</taxon>
        <taxon>Mycobacteriales</taxon>
        <taxon>Corynebacteriaceae</taxon>
        <taxon>Corynebacterium</taxon>
    </lineage>
</organism>
<evidence type="ECO:0000313" key="2">
    <source>
        <dbReference type="Proteomes" id="UP000011723"/>
    </source>
</evidence>
<dbReference type="Proteomes" id="UP000011723">
    <property type="component" value="Chromosome"/>
</dbReference>
<protein>
    <submittedName>
        <fullName evidence="1">Uncharacterized protein</fullName>
    </submittedName>
</protein>